<dbReference type="InterPro" id="IPR008189">
    <property type="entry name" value="rRNA_ssu_MeTfrase_I"/>
</dbReference>
<proteinExistence type="inferred from homology"/>
<dbReference type="EMBL" id="QKUB01000005">
    <property type="protein sequence ID" value="PZV99878.1"/>
    <property type="molecule type" value="Genomic_DNA"/>
</dbReference>
<dbReference type="PIRSF" id="PIRSF005917">
    <property type="entry name" value="MTase_YraL"/>
    <property type="match status" value="1"/>
</dbReference>
<keyword evidence="5 6" id="KW-0949">S-adenosyl-L-methionine</keyword>
<dbReference type="Gene3D" id="3.30.950.10">
    <property type="entry name" value="Methyltransferase, Cobalt-precorrin-4 Transmethylase, Domain 2"/>
    <property type="match status" value="1"/>
</dbReference>
<dbReference type="InterPro" id="IPR014776">
    <property type="entry name" value="4pyrrole_Mease_sub2"/>
</dbReference>
<dbReference type="InterPro" id="IPR035996">
    <property type="entry name" value="4pyrrol_Methylase_sf"/>
</dbReference>
<evidence type="ECO:0000256" key="3">
    <source>
        <dbReference type="ARBA" id="ARBA00022603"/>
    </source>
</evidence>
<dbReference type="InterPro" id="IPR014777">
    <property type="entry name" value="4pyrrole_Mease_sub1"/>
</dbReference>
<evidence type="ECO:0000256" key="6">
    <source>
        <dbReference type="HAMAP-Rule" id="MF_01877"/>
    </source>
</evidence>
<evidence type="ECO:0000256" key="2">
    <source>
        <dbReference type="ARBA" id="ARBA00022552"/>
    </source>
</evidence>
<dbReference type="Pfam" id="PF00590">
    <property type="entry name" value="TP_methylase"/>
    <property type="match status" value="1"/>
</dbReference>
<dbReference type="InterPro" id="IPR000878">
    <property type="entry name" value="4pyrrol_Mease"/>
</dbReference>
<sequence>MDYKLYVVGTPIGNLEDITLRAIRILSESDIIVCEDIKVSKKLLNHLNIQNKQFISYHKFNERKIASKIIEYILSGKKVSLISDAGMPCISDPGFNLIEEAKENNIFIDVIGGVSAFVNAFIKSNLGSTFSFLGFLKDKSGERINQLKKLTEGVYVAYVSPHKLINTIKDFEIVFGNEIKIYLCKELTKLHEKDYFGNPSQILFDLENENIKGEYVICFLIKKPKHIKINKYENKKYA</sequence>
<dbReference type="NCBIfam" id="TIGR00096">
    <property type="entry name" value="16S rRNA (cytidine(1402)-2'-O)-methyltransferase"/>
    <property type="match status" value="1"/>
</dbReference>
<dbReference type="OrthoDB" id="9809084at2"/>
<dbReference type="EC" id="2.1.1.198" evidence="6"/>
<dbReference type="FunFam" id="3.40.1010.10:FF:000007">
    <property type="entry name" value="Ribosomal RNA small subunit methyltransferase I"/>
    <property type="match status" value="1"/>
</dbReference>
<dbReference type="GO" id="GO:0005737">
    <property type="term" value="C:cytoplasm"/>
    <property type="evidence" value="ECO:0007669"/>
    <property type="project" value="UniProtKB-SubCell"/>
</dbReference>
<feature type="domain" description="Tetrapyrrole methylase" evidence="7">
    <location>
        <begin position="4"/>
        <end position="195"/>
    </location>
</feature>
<keyword evidence="9" id="KW-1185">Reference proteome</keyword>
<keyword evidence="2 6" id="KW-0698">rRNA processing</keyword>
<dbReference type="Gene3D" id="3.40.1010.10">
    <property type="entry name" value="Cobalt-precorrin-4 Transmethylase, Domain 1"/>
    <property type="match status" value="1"/>
</dbReference>
<dbReference type="SUPFAM" id="SSF53790">
    <property type="entry name" value="Tetrapyrrole methylase"/>
    <property type="match status" value="1"/>
</dbReference>
<keyword evidence="3 6" id="KW-0489">Methyltransferase</keyword>
<dbReference type="InterPro" id="IPR018063">
    <property type="entry name" value="SAM_MeTrfase_RsmI_CS"/>
</dbReference>
<dbReference type="CDD" id="cd11648">
    <property type="entry name" value="RsmI"/>
    <property type="match status" value="1"/>
</dbReference>
<dbReference type="RefSeq" id="WP_111518570.1">
    <property type="nucleotide sequence ID" value="NZ_QKUB01000005.1"/>
</dbReference>
<name>A0A2W7GRJ7_9BACT</name>
<dbReference type="PANTHER" id="PTHR46111:SF1">
    <property type="entry name" value="RIBOSOMAL RNA SMALL SUBUNIT METHYLTRANSFERASE I"/>
    <property type="match status" value="1"/>
</dbReference>
<gene>
    <name evidence="6" type="primary">rsmI</name>
    <name evidence="8" type="ORF">BCF89_1056</name>
</gene>
<evidence type="ECO:0000256" key="5">
    <source>
        <dbReference type="ARBA" id="ARBA00022691"/>
    </source>
</evidence>
<reference evidence="8 9" key="1">
    <citation type="submission" date="2018-06" db="EMBL/GenBank/DDBJ databases">
        <title>Genomic Encyclopedia of Archaeal and Bacterial Type Strains, Phase II (KMG-II): from individual species to whole genera.</title>
        <authorList>
            <person name="Goeker M."/>
        </authorList>
    </citation>
    <scope>NUCLEOTIDE SEQUENCE [LARGE SCALE GENOMIC DNA]</scope>
    <source>
        <strain evidence="8 9">ATCC 51348</strain>
    </source>
</reference>
<dbReference type="Proteomes" id="UP000249646">
    <property type="component" value="Unassembled WGS sequence"/>
</dbReference>
<comment type="function">
    <text evidence="6">Catalyzes the 2'-O-methylation of the ribose of cytidine 1402 (C1402) in 16S rRNA.</text>
</comment>
<dbReference type="GO" id="GO:0070677">
    <property type="term" value="F:rRNA (cytosine-2'-O-)-methyltransferase activity"/>
    <property type="evidence" value="ECO:0007669"/>
    <property type="project" value="UniProtKB-UniRule"/>
</dbReference>
<keyword evidence="4 6" id="KW-0808">Transferase</keyword>
<accession>A0A2W7GRJ7</accession>
<protein>
    <recommendedName>
        <fullName evidence="6">Ribosomal RNA small subunit methyltransferase I</fullName>
        <ecNumber evidence="6">2.1.1.198</ecNumber>
    </recommendedName>
    <alternativeName>
        <fullName evidence="6">16S rRNA 2'-O-ribose C1402 methyltransferase</fullName>
    </alternativeName>
    <alternativeName>
        <fullName evidence="6">rRNA (cytidine-2'-O-)-methyltransferase RsmI</fullName>
    </alternativeName>
</protein>
<keyword evidence="1 6" id="KW-0963">Cytoplasm</keyword>
<dbReference type="PROSITE" id="PS01296">
    <property type="entry name" value="RSMI"/>
    <property type="match status" value="1"/>
</dbReference>
<evidence type="ECO:0000256" key="1">
    <source>
        <dbReference type="ARBA" id="ARBA00022490"/>
    </source>
</evidence>
<dbReference type="AlphaFoldDB" id="A0A2W7GRJ7"/>
<comment type="catalytic activity">
    <reaction evidence="6">
        <text>cytidine(1402) in 16S rRNA + S-adenosyl-L-methionine = 2'-O-methylcytidine(1402) in 16S rRNA + S-adenosyl-L-homocysteine + H(+)</text>
        <dbReference type="Rhea" id="RHEA:42924"/>
        <dbReference type="Rhea" id="RHEA-COMP:10285"/>
        <dbReference type="Rhea" id="RHEA-COMP:10286"/>
        <dbReference type="ChEBI" id="CHEBI:15378"/>
        <dbReference type="ChEBI" id="CHEBI:57856"/>
        <dbReference type="ChEBI" id="CHEBI:59789"/>
        <dbReference type="ChEBI" id="CHEBI:74495"/>
        <dbReference type="ChEBI" id="CHEBI:82748"/>
        <dbReference type="EC" id="2.1.1.198"/>
    </reaction>
</comment>
<dbReference type="PANTHER" id="PTHR46111">
    <property type="entry name" value="RIBOSOMAL RNA SMALL SUBUNIT METHYLTRANSFERASE I"/>
    <property type="match status" value="1"/>
</dbReference>
<organism evidence="8 9">
    <name type="scientific">Metamycoplasma auris</name>
    <dbReference type="NCBI Taxonomy" id="51363"/>
    <lineage>
        <taxon>Bacteria</taxon>
        <taxon>Bacillati</taxon>
        <taxon>Mycoplasmatota</taxon>
        <taxon>Mycoplasmoidales</taxon>
        <taxon>Metamycoplasmataceae</taxon>
        <taxon>Metamycoplasma</taxon>
    </lineage>
</organism>
<evidence type="ECO:0000313" key="8">
    <source>
        <dbReference type="EMBL" id="PZV99878.1"/>
    </source>
</evidence>
<evidence type="ECO:0000313" key="9">
    <source>
        <dbReference type="Proteomes" id="UP000249646"/>
    </source>
</evidence>
<comment type="subcellular location">
    <subcellularLocation>
        <location evidence="6">Cytoplasm</location>
    </subcellularLocation>
</comment>
<dbReference type="HAMAP" id="MF_01877">
    <property type="entry name" value="16SrRNA_methyltr_I"/>
    <property type="match status" value="1"/>
</dbReference>
<evidence type="ECO:0000259" key="7">
    <source>
        <dbReference type="Pfam" id="PF00590"/>
    </source>
</evidence>
<comment type="caution">
    <text evidence="8">The sequence shown here is derived from an EMBL/GenBank/DDBJ whole genome shotgun (WGS) entry which is preliminary data.</text>
</comment>
<comment type="similarity">
    <text evidence="6">Belongs to the methyltransferase superfamily. RsmI family.</text>
</comment>
<evidence type="ECO:0000256" key="4">
    <source>
        <dbReference type="ARBA" id="ARBA00022679"/>
    </source>
</evidence>